<dbReference type="GeneID" id="25290571"/>
<dbReference type="OrthoDB" id="329272at2759"/>
<dbReference type="RefSeq" id="XP_013274982.1">
    <property type="nucleotide sequence ID" value="XM_013419528.1"/>
</dbReference>
<dbReference type="InterPro" id="IPR016181">
    <property type="entry name" value="Acyl_CoA_acyltransferase"/>
</dbReference>
<evidence type="ECO:0000259" key="1">
    <source>
        <dbReference type="PROSITE" id="PS51186"/>
    </source>
</evidence>
<name>A0A0D2IWT2_9EURO</name>
<reference evidence="2 3" key="1">
    <citation type="submission" date="2015-01" db="EMBL/GenBank/DDBJ databases">
        <title>The Genome Sequence of Rhinocladiella mackenzie CBS 650.93.</title>
        <authorList>
            <consortium name="The Broad Institute Genomics Platform"/>
            <person name="Cuomo C."/>
            <person name="de Hoog S."/>
            <person name="Gorbushina A."/>
            <person name="Stielow B."/>
            <person name="Teixiera M."/>
            <person name="Abouelleil A."/>
            <person name="Chapman S.B."/>
            <person name="Priest M."/>
            <person name="Young S.K."/>
            <person name="Wortman J."/>
            <person name="Nusbaum C."/>
            <person name="Birren B."/>
        </authorList>
    </citation>
    <scope>NUCLEOTIDE SEQUENCE [LARGE SCALE GENOMIC DNA]</scope>
    <source>
        <strain evidence="2 3">CBS 650.93</strain>
    </source>
</reference>
<feature type="domain" description="N-acetyltransferase" evidence="1">
    <location>
        <begin position="26"/>
        <end position="193"/>
    </location>
</feature>
<keyword evidence="3" id="KW-1185">Reference proteome</keyword>
<gene>
    <name evidence="2" type="ORF">Z518_02500</name>
</gene>
<dbReference type="HOGENOM" id="CLU_056607_0_0_1"/>
<dbReference type="SUPFAM" id="SSF55729">
    <property type="entry name" value="Acyl-CoA N-acyltransferases (Nat)"/>
    <property type="match status" value="1"/>
</dbReference>
<dbReference type="EMBL" id="KN847476">
    <property type="protein sequence ID" value="KIX07846.1"/>
    <property type="molecule type" value="Genomic_DNA"/>
</dbReference>
<dbReference type="GO" id="GO:0006048">
    <property type="term" value="P:UDP-N-acetylglucosamine biosynthetic process"/>
    <property type="evidence" value="ECO:0007669"/>
    <property type="project" value="UniProtKB-UniPathway"/>
</dbReference>
<dbReference type="Pfam" id="PF00583">
    <property type="entry name" value="Acetyltransf_1"/>
    <property type="match status" value="1"/>
</dbReference>
<dbReference type="PROSITE" id="PS51186">
    <property type="entry name" value="GNAT"/>
    <property type="match status" value="1"/>
</dbReference>
<dbReference type="VEuPathDB" id="FungiDB:Z518_02500"/>
<organism evidence="2 3">
    <name type="scientific">Rhinocladiella mackenziei CBS 650.93</name>
    <dbReference type="NCBI Taxonomy" id="1442369"/>
    <lineage>
        <taxon>Eukaryota</taxon>
        <taxon>Fungi</taxon>
        <taxon>Dikarya</taxon>
        <taxon>Ascomycota</taxon>
        <taxon>Pezizomycotina</taxon>
        <taxon>Eurotiomycetes</taxon>
        <taxon>Chaetothyriomycetidae</taxon>
        <taxon>Chaetothyriales</taxon>
        <taxon>Herpotrichiellaceae</taxon>
        <taxon>Rhinocladiella</taxon>
    </lineage>
</organism>
<dbReference type="UniPathway" id="UPA00113">
    <property type="reaction ID" value="UER00529"/>
</dbReference>
<dbReference type="Gene3D" id="3.40.630.30">
    <property type="match status" value="1"/>
</dbReference>
<dbReference type="InterPro" id="IPR000182">
    <property type="entry name" value="GNAT_dom"/>
</dbReference>
<protein>
    <recommendedName>
        <fullName evidence="1">N-acetyltransferase domain-containing protein</fullName>
    </recommendedName>
</protein>
<sequence>MAVPSYKIAMLPPPGKLVAPDGFPADPHPVGAPKIFLDAMDVRTKVFCDEQKCSLEAELDEDDPRSWHWVAYQTAGPNLDQPVSVIRIVPPPHGPHPNGLSDPNEEPYVKLGRVATLANARGKGFSRLLTEEAFRWLGAHKDEVAPGWNGLTLAHAQVDVEKLYAKLGFETDDKLGRWDEEGIEHLGMWKRVVGIHGHPS</sequence>
<evidence type="ECO:0000313" key="2">
    <source>
        <dbReference type="EMBL" id="KIX07846.1"/>
    </source>
</evidence>
<dbReference type="GO" id="GO:0016747">
    <property type="term" value="F:acyltransferase activity, transferring groups other than amino-acyl groups"/>
    <property type="evidence" value="ECO:0007669"/>
    <property type="project" value="InterPro"/>
</dbReference>
<accession>A0A0D2IWT2</accession>
<proteinExistence type="predicted"/>
<dbReference type="Proteomes" id="UP000053617">
    <property type="component" value="Unassembled WGS sequence"/>
</dbReference>
<dbReference type="AlphaFoldDB" id="A0A0D2IWT2"/>
<evidence type="ECO:0000313" key="3">
    <source>
        <dbReference type="Proteomes" id="UP000053617"/>
    </source>
</evidence>